<dbReference type="Gene3D" id="3.40.50.300">
    <property type="entry name" value="P-loop containing nucleotide triphosphate hydrolases"/>
    <property type="match status" value="1"/>
</dbReference>
<organism evidence="1 2">
    <name type="scientific">Aspergillus pseudonomiae</name>
    <dbReference type="NCBI Taxonomy" id="1506151"/>
    <lineage>
        <taxon>Eukaryota</taxon>
        <taxon>Fungi</taxon>
        <taxon>Dikarya</taxon>
        <taxon>Ascomycota</taxon>
        <taxon>Pezizomycotina</taxon>
        <taxon>Eurotiomycetes</taxon>
        <taxon>Eurotiomycetidae</taxon>
        <taxon>Eurotiales</taxon>
        <taxon>Aspergillaceae</taxon>
        <taxon>Aspergillus</taxon>
        <taxon>Aspergillus subgen. Circumdati</taxon>
    </lineage>
</organism>
<dbReference type="OrthoDB" id="2364732at2759"/>
<accession>A0A5N7CYJ0</accession>
<proteinExistence type="predicted"/>
<sequence length="601" mass="68350">MAPRYPRAITVATILISPAEMPTISVGKCAWSCGLTICTCTGFKAQVQEPLTRNLPSIKCPRCHHTVSDHGRTTSLATSHDVGPASVEKTANHEEKGHELPFVSHRTDTVKKLADLIDRVNVVHVRGTPASGKTTLARLLQKYFLDHNDYKDRKRAVYFISDWRKLEEYSTNGDGETWANLTQMIPIRFGRARNLSEGTVILVDEAQKTYSDSGLWNTIIKDRVYGNGEDIKVCLFCSYGSPSTGVDRQPNEYTPAFLNPEQRVTITPQPSSPPIGLFFTADEFRDAVQQICANPRFEAGFTLDNDAQDYLFSLTNGHPGGVESLLRFFHHYYRARIKHDPERWPLTDIDVVNSLRDENNVWKYLEYTPIYRSLARGSELSSEVSKILRHVLEQGNIAVNEQEDIVVGDISDTDLKKAKRQCYVNGWLHRILVPEDMTGEEKYVLPSRLHEKWVEWILGKKRIPLNPRYAHLRDLCVDILKEFSAATLRHTADGKVLTSGAQYKPFEAAYQDECYRCFGVIAGKGVPICSEWSRTKSGRVDFWISEKKWAVELLREEDRVQDHISRFYKGGQYYSWTTDGMIQDWVIINCATSPPTGCKFI</sequence>
<dbReference type="SUPFAM" id="SSF52540">
    <property type="entry name" value="P-loop containing nucleoside triphosphate hydrolases"/>
    <property type="match status" value="1"/>
</dbReference>
<evidence type="ECO:0000313" key="1">
    <source>
        <dbReference type="EMBL" id="KAE8399221.1"/>
    </source>
</evidence>
<dbReference type="RefSeq" id="XP_031936540.1">
    <property type="nucleotide sequence ID" value="XM_032083295.1"/>
</dbReference>
<evidence type="ECO:0000313" key="2">
    <source>
        <dbReference type="Proteomes" id="UP000325579"/>
    </source>
</evidence>
<protein>
    <submittedName>
        <fullName evidence="1">Uncharacterized protein</fullName>
    </submittedName>
</protein>
<dbReference type="EMBL" id="ML736838">
    <property type="protein sequence ID" value="KAE8399221.1"/>
    <property type="molecule type" value="Genomic_DNA"/>
</dbReference>
<keyword evidence="2" id="KW-1185">Reference proteome</keyword>
<name>A0A5N7CYJ0_9EURO</name>
<dbReference type="AlphaFoldDB" id="A0A5N7CYJ0"/>
<dbReference type="Proteomes" id="UP000325579">
    <property type="component" value="Unassembled WGS sequence"/>
</dbReference>
<dbReference type="GeneID" id="43667986"/>
<gene>
    <name evidence="1" type="ORF">BDV37DRAFT_261238</name>
</gene>
<dbReference type="InterPro" id="IPR027417">
    <property type="entry name" value="P-loop_NTPase"/>
</dbReference>
<reference evidence="1 2" key="1">
    <citation type="submission" date="2019-04" db="EMBL/GenBank/DDBJ databases">
        <authorList>
            <consortium name="DOE Joint Genome Institute"/>
            <person name="Mondo S."/>
            <person name="Kjaerbolling I."/>
            <person name="Vesth T."/>
            <person name="Frisvad J.C."/>
            <person name="Nybo J.L."/>
            <person name="Theobald S."/>
            <person name="Kildgaard S."/>
            <person name="Isbrandt T."/>
            <person name="Kuo A."/>
            <person name="Sato A."/>
            <person name="Lyhne E.K."/>
            <person name="Kogle M.E."/>
            <person name="Wiebenga A."/>
            <person name="Kun R.S."/>
            <person name="Lubbers R.J."/>
            <person name="Makela M.R."/>
            <person name="Barry K."/>
            <person name="Chovatia M."/>
            <person name="Clum A."/>
            <person name="Daum C."/>
            <person name="Haridas S."/>
            <person name="He G."/>
            <person name="LaButti K."/>
            <person name="Lipzen A."/>
            <person name="Riley R."/>
            <person name="Salamov A."/>
            <person name="Simmons B.A."/>
            <person name="Magnuson J.K."/>
            <person name="Henrissat B."/>
            <person name="Mortensen U.H."/>
            <person name="Larsen T.O."/>
            <person name="Devries R.P."/>
            <person name="Grigoriev I.V."/>
            <person name="Machida M."/>
            <person name="Baker S.E."/>
            <person name="Andersen M.R."/>
            <person name="Cantor M.N."/>
            <person name="Hua S.X."/>
        </authorList>
    </citation>
    <scope>NUCLEOTIDE SEQUENCE [LARGE SCALE GENOMIC DNA]</scope>
    <source>
        <strain evidence="1 2">CBS 119388</strain>
    </source>
</reference>